<dbReference type="PANTHER" id="PTHR47649">
    <property type="entry name" value="RIBONUCLEASE D"/>
    <property type="match status" value="1"/>
</dbReference>
<dbReference type="RefSeq" id="WP_251832972.1">
    <property type="nucleotide sequence ID" value="NZ_JACSPS010000002.1"/>
</dbReference>
<dbReference type="InterPro" id="IPR044876">
    <property type="entry name" value="HRDC_dom_sf"/>
</dbReference>
<protein>
    <submittedName>
        <fullName evidence="2">HRDC domain-containing protein</fullName>
    </submittedName>
</protein>
<name>A0ABR8WL25_9FLAO</name>
<reference evidence="2 3" key="1">
    <citation type="submission" date="2020-08" db="EMBL/GenBank/DDBJ databases">
        <title>A Genomic Blueprint of the Chicken Gut Microbiome.</title>
        <authorList>
            <person name="Gilroy R."/>
            <person name="Ravi A."/>
            <person name="Getino M."/>
            <person name="Pursley I."/>
            <person name="Horton D.L."/>
            <person name="Alikhan N.-F."/>
            <person name="Baker D."/>
            <person name="Gharbi K."/>
            <person name="Hall N."/>
            <person name="Watson M."/>
            <person name="Adriaenssens E.M."/>
            <person name="Foster-Nyarko E."/>
            <person name="Jarju S."/>
            <person name="Secka A."/>
            <person name="Antonio M."/>
            <person name="Oren A."/>
            <person name="Chaudhuri R."/>
            <person name="La Ragione R.M."/>
            <person name="Hildebrand F."/>
            <person name="Pallen M.J."/>
        </authorList>
    </citation>
    <scope>NUCLEOTIDE SEQUENCE [LARGE SCALE GENOMIC DNA]</scope>
    <source>
        <strain evidence="2 3">Sa1CVA4</strain>
    </source>
</reference>
<dbReference type="Pfam" id="PF00570">
    <property type="entry name" value="HRDC"/>
    <property type="match status" value="1"/>
</dbReference>
<dbReference type="InterPro" id="IPR051086">
    <property type="entry name" value="RNase_D-like"/>
</dbReference>
<dbReference type="Gene3D" id="1.10.150.80">
    <property type="entry name" value="HRDC domain"/>
    <property type="match status" value="1"/>
</dbReference>
<feature type="domain" description="HRDC" evidence="1">
    <location>
        <begin position="76"/>
        <end position="149"/>
    </location>
</feature>
<evidence type="ECO:0000313" key="2">
    <source>
        <dbReference type="EMBL" id="MBD8017759.1"/>
    </source>
</evidence>
<dbReference type="InterPro" id="IPR010997">
    <property type="entry name" value="HRDC-like_sf"/>
</dbReference>
<gene>
    <name evidence="2" type="ORF">H9628_04685</name>
</gene>
<organism evidence="2 3">
    <name type="scientific">Kaistella pullorum</name>
    <dbReference type="NCBI Taxonomy" id="2763074"/>
    <lineage>
        <taxon>Bacteria</taxon>
        <taxon>Pseudomonadati</taxon>
        <taxon>Bacteroidota</taxon>
        <taxon>Flavobacteriia</taxon>
        <taxon>Flavobacteriales</taxon>
        <taxon>Weeksellaceae</taxon>
        <taxon>Chryseobacterium group</taxon>
        <taxon>Kaistella</taxon>
    </lineage>
</organism>
<dbReference type="PANTHER" id="PTHR47649:SF1">
    <property type="entry name" value="RIBONUCLEASE D"/>
    <property type="match status" value="1"/>
</dbReference>
<dbReference type="SMART" id="SM00341">
    <property type="entry name" value="HRDC"/>
    <property type="match status" value="1"/>
</dbReference>
<evidence type="ECO:0000259" key="1">
    <source>
        <dbReference type="PROSITE" id="PS50967"/>
    </source>
</evidence>
<sequence length="149" mass="17436">MKVKILKIRLSEEFIHADQSVLDRFLQQNNVLKYESAFVRDDEAYWSVILYYEETKMSVNEAKTEKYAATKNEELNPDEIKILESLKLWRSEKAKNQNLPVYFIATNNELLSIAKFKPAKKEELCSIKGFGKHKIENYGAEIIDLLEEV</sequence>
<dbReference type="EMBL" id="JACSPS010000002">
    <property type="protein sequence ID" value="MBD8017759.1"/>
    <property type="molecule type" value="Genomic_DNA"/>
</dbReference>
<evidence type="ECO:0000313" key="3">
    <source>
        <dbReference type="Proteomes" id="UP000626242"/>
    </source>
</evidence>
<dbReference type="InterPro" id="IPR002121">
    <property type="entry name" value="HRDC_dom"/>
</dbReference>
<proteinExistence type="predicted"/>
<comment type="caution">
    <text evidence="2">The sequence shown here is derived from an EMBL/GenBank/DDBJ whole genome shotgun (WGS) entry which is preliminary data.</text>
</comment>
<dbReference type="PROSITE" id="PS50967">
    <property type="entry name" value="HRDC"/>
    <property type="match status" value="1"/>
</dbReference>
<accession>A0ABR8WL25</accession>
<dbReference type="SUPFAM" id="SSF47819">
    <property type="entry name" value="HRDC-like"/>
    <property type="match status" value="1"/>
</dbReference>
<dbReference type="Proteomes" id="UP000626242">
    <property type="component" value="Unassembled WGS sequence"/>
</dbReference>
<keyword evidence="3" id="KW-1185">Reference proteome</keyword>